<dbReference type="Pfam" id="PF03200">
    <property type="entry name" value="Glyco_hydro_63"/>
    <property type="match status" value="2"/>
</dbReference>
<dbReference type="GO" id="GO:0004573">
    <property type="term" value="F:Glc3Man9GlcNAc2 oligosaccharide glucosidase activity"/>
    <property type="evidence" value="ECO:0007669"/>
    <property type="project" value="UniProtKB-UniRule"/>
</dbReference>
<dbReference type="Proteomes" id="UP000007799">
    <property type="component" value="Unassembled WGS sequence"/>
</dbReference>
<evidence type="ECO:0000256" key="6">
    <source>
        <dbReference type="ARBA" id="ARBA00022968"/>
    </source>
</evidence>
<feature type="domain" description="Glycosyl hydrolase family 63 C-terminal" evidence="14">
    <location>
        <begin position="340"/>
        <end position="666"/>
    </location>
</feature>
<dbReference type="GO" id="GO:0006487">
    <property type="term" value="P:protein N-linked glycosylation"/>
    <property type="evidence" value="ECO:0007669"/>
    <property type="project" value="UniProtKB-UniRule"/>
</dbReference>
<dbReference type="SUPFAM" id="SSF48208">
    <property type="entry name" value="Six-hairpin glycosidases"/>
    <property type="match status" value="1"/>
</dbReference>
<keyword evidence="4 12" id="KW-0378">Hydrolase</keyword>
<keyword evidence="10 12" id="KW-0326">Glycosidase</keyword>
<evidence type="ECO:0000256" key="5">
    <source>
        <dbReference type="ARBA" id="ARBA00022824"/>
    </source>
</evidence>
<proteinExistence type="inferred from homology"/>
<dbReference type="Gene3D" id="2.70.98.110">
    <property type="entry name" value="Glycosyl hydrolase family 63, N-terminal domain"/>
    <property type="match status" value="1"/>
</dbReference>
<feature type="region of interest" description="Disordered" evidence="13">
    <location>
        <begin position="1"/>
        <end position="44"/>
    </location>
</feature>
<dbReference type="Pfam" id="PF16923">
    <property type="entry name" value="Glyco_hydro_63N"/>
    <property type="match status" value="1"/>
</dbReference>
<dbReference type="PANTHER" id="PTHR10412:SF11">
    <property type="entry name" value="MANNOSYL-OLIGOSACCHARIDE GLUCOSIDASE"/>
    <property type="match status" value="1"/>
</dbReference>
<accession>F2U078</accession>
<evidence type="ECO:0000259" key="15">
    <source>
        <dbReference type="Pfam" id="PF16923"/>
    </source>
</evidence>
<reference evidence="16" key="1">
    <citation type="submission" date="2009-08" db="EMBL/GenBank/DDBJ databases">
        <title>Annotation of Salpingoeca rosetta.</title>
        <authorList>
            <consortium name="The Broad Institute Genome Sequencing Platform"/>
            <person name="Russ C."/>
            <person name="Cuomo C."/>
            <person name="Burger G."/>
            <person name="Gray M.W."/>
            <person name="Holland P.W.H."/>
            <person name="King N."/>
            <person name="Lang F.B.F."/>
            <person name="Roger A.J."/>
            <person name="Ruiz-Trillo I."/>
            <person name="Young S.K."/>
            <person name="Zeng Q."/>
            <person name="Gargeya S."/>
            <person name="Alvarado L."/>
            <person name="Berlin A."/>
            <person name="Chapman S.B."/>
            <person name="Chen Z."/>
            <person name="Freedman E."/>
            <person name="Gellesch M."/>
            <person name="Goldberg J."/>
            <person name="Griggs A."/>
            <person name="Gujja S."/>
            <person name="Heilman E."/>
            <person name="Heiman D."/>
            <person name="Howarth C."/>
            <person name="Mehta T."/>
            <person name="Neiman D."/>
            <person name="Pearson M."/>
            <person name="Roberts A."/>
            <person name="Saif S."/>
            <person name="Shea T."/>
            <person name="Shenoy N."/>
            <person name="Sisk P."/>
            <person name="Stolte C."/>
            <person name="Sykes S."/>
            <person name="White J."/>
            <person name="Yandava C."/>
            <person name="Haas B."/>
            <person name="Nusbaum C."/>
            <person name="Birren B."/>
        </authorList>
    </citation>
    <scope>NUCLEOTIDE SEQUENCE [LARGE SCALE GENOMIC DNA]</scope>
    <source>
        <strain evidence="16">ATCC 50818</strain>
    </source>
</reference>
<evidence type="ECO:0000256" key="9">
    <source>
        <dbReference type="ARBA" id="ARBA00023180"/>
    </source>
</evidence>
<evidence type="ECO:0000313" key="16">
    <source>
        <dbReference type="EMBL" id="EGD80806.1"/>
    </source>
</evidence>
<keyword evidence="8 12" id="KW-0472">Membrane</keyword>
<feature type="compositionally biased region" description="Low complexity" evidence="13">
    <location>
        <begin position="13"/>
        <end position="28"/>
    </location>
</feature>
<dbReference type="InterPro" id="IPR038518">
    <property type="entry name" value="Glyco_hydro_63N_sf"/>
</dbReference>
<comment type="function">
    <text evidence="12">Cleaves the distal alpha 1,2-linked glucose residue from the Glc(3)Man(9)GlcNAc(2) oligosaccharide precursor.</text>
</comment>
<dbReference type="FunCoup" id="F2U078">
    <property type="interactions" value="913"/>
</dbReference>
<protein>
    <recommendedName>
        <fullName evidence="11 12">Mannosyl-oligosaccharide glucosidase</fullName>
        <ecNumber evidence="11 12">3.2.1.106</ecNumber>
    </recommendedName>
</protein>
<evidence type="ECO:0000259" key="14">
    <source>
        <dbReference type="Pfam" id="PF03200"/>
    </source>
</evidence>
<dbReference type="InterPro" id="IPR004888">
    <property type="entry name" value="Glycoside_hydrolase_63"/>
</dbReference>
<sequence>MVNEARHRKHDASGSAAPPAAGAAAAAKRGSRSGGARKGGRGRGKIATDSGVWFTLFIACVAVLSLGIATWIGLQFYHGTSPFPSVVTPHPAAQVKNLSQFEERRDAMLWGSYRPHTYLGFRARVPQSVVAGLSWAGLRGPLRHICDHGDGLRYTWTKHDGQTFGMQQIEDGQVVLKTSFVKNVFAGDLGDYGGDWATRITVSWKDGTPASTRTNHIPIFFYFYNEGPERFEFEEDGRVLTGTNANLGNFRARFFTNVTEDDTYTYTGLPVDGIEKLTQNLTTVLLSPEFKWNRVFDNAQAYLVQVRAQPPFELTVVYESLSPGDGAYDLTHRHGTLHGSGYDTLLAEREVAFDAKFDRLFALKQKGFSEEQISFAKAALSNMLGSVGYWYGASIVRDVEEDKRRAEEAAAKQRQSGKPARPLQPALYKYFDAPLYSGVPSRSFFPRGFMWDEGFHQLLINRWDPGITRDVLAHWLDLMNVYGWIPREQILGREARSKVPDEFVVQPSDNANPPTWFLVMEDILDRIDEAHDDTDASVARDLEFIRGAYPRFAAWFKWFDTQRGALPGTYRWRGRQRKPGMMNPLTLTSGLDDYPRASHPDENERHLDLRCWMAEAAAVLARIAQRIGEPAHDFEALAQQLRDNAQLNSLHWSNRTKAYHDYGRHRIEAHNTEHDPPYWRGAIWINLNFLTTRALRFYGQTAGPHRERAQELYTKLRGNLINNIFQQYQRTGFIWEQYDDRTGSGKGTHPFTGWSALVVLLMGELY</sequence>
<feature type="compositionally biased region" description="Basic residues" evidence="13">
    <location>
        <begin position="1"/>
        <end position="10"/>
    </location>
</feature>
<dbReference type="GO" id="GO:0005789">
    <property type="term" value="C:endoplasmic reticulum membrane"/>
    <property type="evidence" value="ECO:0007669"/>
    <property type="project" value="UniProtKB-SubCell"/>
</dbReference>
<keyword evidence="5 12" id="KW-0256">Endoplasmic reticulum</keyword>
<evidence type="ECO:0000256" key="12">
    <source>
        <dbReference type="RuleBase" id="RU368089"/>
    </source>
</evidence>
<comment type="catalytic activity">
    <reaction evidence="12">
        <text>N(4)-(alpha-D-Glc-(1-&gt;2)-alpha-D-Glc-(1-&gt;3)-alpha-D-Glc-(1-&gt;3)-alpha-D-Man-(1-&gt;2)-alpha-D-Man-(1-&gt;2)-alpha-D-Man-(1-&gt;3)-[alpha-D-Man-(1-&gt;2)-alpha-D-Man-(1-&gt;3)-[alpha-D-Man-(1-&gt;2)-alpha-D-Man-(1-&gt;6)]-alpha-D-Man-(1-&gt;6)]-beta-D-Man-(1-&gt;4)-beta-D-GlcNAc-(1-&gt;4)-beta-D-GlcNAc)-L-asparaginyl-[protein] + H2O = N(4)-(alpha-D-Glc-(1-&gt;3)-alpha-D-Glc-(1-&gt;3)-alpha-D-Man-(1-&gt;2)-alpha-D-Man-(1-&gt;2)-alpha-D-Man-(1-&gt;3)-[alpha-D-Man-(1-&gt;2)-alpha-D-Man-(1-&gt;3)-[alpha-D-Man-(1-&gt;2)-alpha-D-Man-(1-&gt;6)]-alpha-D-Man-(1-&gt;6)]-beta-D-Man-(1-&gt;4)-beta-D-GlcNAc-(1-&gt;4)-beta-D-GlcNAc)-L-asparaginyl-[protein] + beta-D-glucose</text>
        <dbReference type="Rhea" id="RHEA:55988"/>
        <dbReference type="Rhea" id="RHEA-COMP:12806"/>
        <dbReference type="Rhea" id="RHEA-COMP:14355"/>
        <dbReference type="ChEBI" id="CHEBI:15377"/>
        <dbReference type="ChEBI" id="CHEBI:15903"/>
        <dbReference type="ChEBI" id="CHEBI:59082"/>
        <dbReference type="ChEBI" id="CHEBI:132537"/>
        <dbReference type="EC" id="3.2.1.106"/>
    </reaction>
</comment>
<evidence type="ECO:0000256" key="7">
    <source>
        <dbReference type="ARBA" id="ARBA00022989"/>
    </source>
</evidence>
<feature type="domain" description="Glycosyl hydrolase family 63 C-terminal" evidence="14">
    <location>
        <begin position="669"/>
        <end position="764"/>
    </location>
</feature>
<dbReference type="KEGG" id="sre:PTSG_01395"/>
<evidence type="ECO:0000256" key="4">
    <source>
        <dbReference type="ARBA" id="ARBA00022801"/>
    </source>
</evidence>
<evidence type="ECO:0000256" key="8">
    <source>
        <dbReference type="ARBA" id="ARBA00023136"/>
    </source>
</evidence>
<dbReference type="GeneID" id="16077964"/>
<evidence type="ECO:0000256" key="10">
    <source>
        <dbReference type="ARBA" id="ARBA00023295"/>
    </source>
</evidence>
<dbReference type="eggNOG" id="KOG2161">
    <property type="taxonomic scope" value="Eukaryota"/>
</dbReference>
<dbReference type="OrthoDB" id="410058at2759"/>
<dbReference type="EC" id="3.2.1.106" evidence="11 12"/>
<keyword evidence="7 12" id="KW-1133">Transmembrane helix</keyword>
<dbReference type="PANTHER" id="PTHR10412">
    <property type="entry name" value="MANNOSYL-OLIGOSACCHARIDE GLUCOSIDASE"/>
    <property type="match status" value="1"/>
</dbReference>
<comment type="similarity">
    <text evidence="2 12">Belongs to the glycosyl hydrolase 63 family.</text>
</comment>
<dbReference type="EMBL" id="GL832958">
    <property type="protein sequence ID" value="EGD80806.1"/>
    <property type="molecule type" value="Genomic_DNA"/>
</dbReference>
<dbReference type="InterPro" id="IPR031631">
    <property type="entry name" value="Glyco_hydro_63N"/>
</dbReference>
<keyword evidence="6" id="KW-0735">Signal-anchor</keyword>
<dbReference type="AlphaFoldDB" id="F2U078"/>
<dbReference type="OMA" id="IHLDLRC"/>
<gene>
    <name evidence="16" type="ORF">PTSG_01395</name>
</gene>
<keyword evidence="3 12" id="KW-0812">Transmembrane</keyword>
<evidence type="ECO:0000313" key="17">
    <source>
        <dbReference type="Proteomes" id="UP000007799"/>
    </source>
</evidence>
<dbReference type="RefSeq" id="XP_004997367.1">
    <property type="nucleotide sequence ID" value="XM_004997310.1"/>
</dbReference>
<dbReference type="GO" id="GO:0009311">
    <property type="term" value="P:oligosaccharide metabolic process"/>
    <property type="evidence" value="ECO:0007669"/>
    <property type="project" value="UniProtKB-UniRule"/>
</dbReference>
<feature type="transmembrane region" description="Helical" evidence="12">
    <location>
        <begin position="51"/>
        <end position="74"/>
    </location>
</feature>
<keyword evidence="9" id="KW-0325">Glycoprotein</keyword>
<keyword evidence="17" id="KW-1185">Reference proteome</keyword>
<dbReference type="STRING" id="946362.F2U078"/>
<feature type="domain" description="Glycosyl hydrolase family 63 N-terminal" evidence="15">
    <location>
        <begin position="108"/>
        <end position="256"/>
    </location>
</feature>
<dbReference type="InterPro" id="IPR008928">
    <property type="entry name" value="6-hairpin_glycosidase_sf"/>
</dbReference>
<dbReference type="InterPro" id="IPR031335">
    <property type="entry name" value="Glyco_hydro_63_C"/>
</dbReference>
<dbReference type="InParanoid" id="F2U078"/>
<name>F2U078_SALR5</name>
<comment type="subcellular location">
    <subcellularLocation>
        <location evidence="1 12">Endoplasmic reticulum membrane</location>
        <topology evidence="1 12">Single-pass type II membrane protein</topology>
    </subcellularLocation>
</comment>
<dbReference type="InterPro" id="IPR012341">
    <property type="entry name" value="6hp_glycosidase-like_sf"/>
</dbReference>
<dbReference type="Gene3D" id="1.50.10.10">
    <property type="match status" value="2"/>
</dbReference>
<organism evidence="17">
    <name type="scientific">Salpingoeca rosetta (strain ATCC 50818 / BSB-021)</name>
    <dbReference type="NCBI Taxonomy" id="946362"/>
    <lineage>
        <taxon>Eukaryota</taxon>
        <taxon>Choanoflagellata</taxon>
        <taxon>Craspedida</taxon>
        <taxon>Salpingoecidae</taxon>
        <taxon>Salpingoeca</taxon>
    </lineage>
</organism>
<evidence type="ECO:0000256" key="1">
    <source>
        <dbReference type="ARBA" id="ARBA00004648"/>
    </source>
</evidence>
<evidence type="ECO:0000256" key="13">
    <source>
        <dbReference type="SAM" id="MobiDB-lite"/>
    </source>
</evidence>
<evidence type="ECO:0000256" key="11">
    <source>
        <dbReference type="ARBA" id="ARBA00038888"/>
    </source>
</evidence>
<evidence type="ECO:0000256" key="3">
    <source>
        <dbReference type="ARBA" id="ARBA00022692"/>
    </source>
</evidence>
<evidence type="ECO:0000256" key="2">
    <source>
        <dbReference type="ARBA" id="ARBA00010833"/>
    </source>
</evidence>